<dbReference type="Pfam" id="PF13416">
    <property type="entry name" value="SBP_bac_8"/>
    <property type="match status" value="1"/>
</dbReference>
<dbReference type="Gene3D" id="3.40.190.10">
    <property type="entry name" value="Periplasmic binding protein-like II"/>
    <property type="match status" value="1"/>
</dbReference>
<dbReference type="PROSITE" id="PS51257">
    <property type="entry name" value="PROKAR_LIPOPROTEIN"/>
    <property type="match status" value="1"/>
</dbReference>
<dbReference type="PANTHER" id="PTHR43649:SF12">
    <property type="entry name" value="DIACETYLCHITOBIOSE BINDING PROTEIN DASA"/>
    <property type="match status" value="1"/>
</dbReference>
<accession>A0A2S3ZVJ7</accession>
<dbReference type="RefSeq" id="WP_103465864.1">
    <property type="nucleotide sequence ID" value="NZ_PPXC01000008.1"/>
</dbReference>
<evidence type="ECO:0008006" key="4">
    <source>
        <dbReference type="Google" id="ProtNLM"/>
    </source>
</evidence>
<keyword evidence="3" id="KW-1185">Reference proteome</keyword>
<protein>
    <recommendedName>
        <fullName evidence="4">Sugar ABC transporter substrate-binding protein</fullName>
    </recommendedName>
</protein>
<keyword evidence="1" id="KW-0732">Signal</keyword>
<feature type="signal peptide" evidence="1">
    <location>
        <begin position="1"/>
        <end position="20"/>
    </location>
</feature>
<reference evidence="2 3" key="1">
    <citation type="submission" date="2018-01" db="EMBL/GenBank/DDBJ databases">
        <title>Arthrobacter sp. nov., from glaciers in China.</title>
        <authorList>
            <person name="Liu Q."/>
            <person name="Xin Y.-H."/>
        </authorList>
    </citation>
    <scope>NUCLEOTIDE SEQUENCE [LARGE SCALE GENOMIC DNA]</scope>
    <source>
        <strain evidence="2 3">HLT2-12-2</strain>
    </source>
</reference>
<dbReference type="PANTHER" id="PTHR43649">
    <property type="entry name" value="ARABINOSE-BINDING PROTEIN-RELATED"/>
    <property type="match status" value="1"/>
</dbReference>
<organism evidence="2 3">
    <name type="scientific">Arthrobacter glacialis</name>
    <dbReference type="NCBI Taxonomy" id="1664"/>
    <lineage>
        <taxon>Bacteria</taxon>
        <taxon>Bacillati</taxon>
        <taxon>Actinomycetota</taxon>
        <taxon>Actinomycetes</taxon>
        <taxon>Micrococcales</taxon>
        <taxon>Micrococcaceae</taxon>
        <taxon>Arthrobacter</taxon>
    </lineage>
</organism>
<name>A0A2S3ZVJ7_ARTGL</name>
<sequence length="423" mass="45115">MRRRELIVAGAAILAGGLTACVPTASANGRGGDSVLTISTWTAKEPGLKDWWPQLIAGFEAEHGGVTVRLREIAYADYQQQITTQLMAGAAPDVVHVPTPTTTLPVWAEAGFLLDMDDFLAGTDILGSWPSTQKVMAWGGRNYGVLLVDYGYVMFYNEAVLAAAGVSVPETPEELLLAAQRVAALSGDVKPFAIAADNSANFIRDALVFTTGMDAQWASDGKWAFSDPGVVKALDLWRTLGRDYAPQGTDIAQKREAFLTGNVAMMIEGPFYQATVKKTASASLVDSLQIAKTPFAISPGDVSHGFSVPQGLDATKEALALDFVKFATSMPMMEAYSQLVGSPVTRPGAAAALLDDEQRAVMANVAENMTPIIDPSMEGLRLHYFDFTQIAGTSFHKLLMGTDDTGTILAELQSELEKAGITP</sequence>
<evidence type="ECO:0000313" key="2">
    <source>
        <dbReference type="EMBL" id="POH73119.1"/>
    </source>
</evidence>
<dbReference type="InterPro" id="IPR006059">
    <property type="entry name" value="SBP"/>
</dbReference>
<evidence type="ECO:0000256" key="1">
    <source>
        <dbReference type="SAM" id="SignalP"/>
    </source>
</evidence>
<dbReference type="SUPFAM" id="SSF53850">
    <property type="entry name" value="Periplasmic binding protein-like II"/>
    <property type="match status" value="1"/>
</dbReference>
<dbReference type="Proteomes" id="UP000237061">
    <property type="component" value="Unassembled WGS sequence"/>
</dbReference>
<dbReference type="AlphaFoldDB" id="A0A2S3ZVJ7"/>
<dbReference type="EMBL" id="PPXC01000008">
    <property type="protein sequence ID" value="POH73119.1"/>
    <property type="molecule type" value="Genomic_DNA"/>
</dbReference>
<gene>
    <name evidence="2" type="ORF">CVS27_11325</name>
</gene>
<evidence type="ECO:0000313" key="3">
    <source>
        <dbReference type="Proteomes" id="UP000237061"/>
    </source>
</evidence>
<feature type="chain" id="PRO_5039255045" description="Sugar ABC transporter substrate-binding protein" evidence="1">
    <location>
        <begin position="21"/>
        <end position="423"/>
    </location>
</feature>
<comment type="caution">
    <text evidence="2">The sequence shown here is derived from an EMBL/GenBank/DDBJ whole genome shotgun (WGS) entry which is preliminary data.</text>
</comment>
<proteinExistence type="predicted"/>
<dbReference type="InterPro" id="IPR050490">
    <property type="entry name" value="Bact_solute-bd_prot1"/>
</dbReference>